<accession>A0A6I0DYP3</accession>
<organism evidence="1 2">
    <name type="scientific">Brucella anthropi</name>
    <name type="common">Ochrobactrum anthropi</name>
    <dbReference type="NCBI Taxonomy" id="529"/>
    <lineage>
        <taxon>Bacteria</taxon>
        <taxon>Pseudomonadati</taxon>
        <taxon>Pseudomonadota</taxon>
        <taxon>Alphaproteobacteria</taxon>
        <taxon>Hyphomicrobiales</taxon>
        <taxon>Brucellaceae</taxon>
        <taxon>Brucella/Ochrobactrum group</taxon>
        <taxon>Brucella</taxon>
    </lineage>
</organism>
<dbReference type="AlphaFoldDB" id="A0A6I0DYP3"/>
<dbReference type="Proteomes" id="UP000441102">
    <property type="component" value="Unassembled WGS sequence"/>
</dbReference>
<protein>
    <submittedName>
        <fullName evidence="1">Uncharacterized protein</fullName>
    </submittedName>
</protein>
<evidence type="ECO:0000313" key="1">
    <source>
        <dbReference type="EMBL" id="KAB2803280.1"/>
    </source>
</evidence>
<reference evidence="1 2" key="1">
    <citation type="submission" date="2019-09" db="EMBL/GenBank/DDBJ databases">
        <title>Taxonomic organization of the family Brucellaceae based on a phylogenomic approach.</title>
        <authorList>
            <person name="Leclercq S."/>
            <person name="Cloeckaert A."/>
            <person name="Zygmunt M.S."/>
        </authorList>
    </citation>
    <scope>NUCLEOTIDE SEQUENCE [LARGE SCALE GENOMIC DNA]</scope>
    <source>
        <strain evidence="1 2">CCUG 34461</strain>
    </source>
</reference>
<dbReference type="EMBL" id="WBWX01000001">
    <property type="protein sequence ID" value="KAB2803280.1"/>
    <property type="molecule type" value="Genomic_DNA"/>
</dbReference>
<proteinExistence type="predicted"/>
<gene>
    <name evidence="1" type="ORF">F9L06_03745</name>
</gene>
<name>A0A6I0DYP3_BRUAN</name>
<comment type="caution">
    <text evidence="1">The sequence shown here is derived from an EMBL/GenBank/DDBJ whole genome shotgun (WGS) entry which is preliminary data.</text>
</comment>
<evidence type="ECO:0000313" key="2">
    <source>
        <dbReference type="Proteomes" id="UP000441102"/>
    </source>
</evidence>
<sequence>MLSDSLREMRREIQQILRDAPDEAERVEVSALWLQSYALALGVYEDEAEKFEHAYCAQYATPEPANSTVVLFRDYQKARPQLHVVQVDGNDIA</sequence>
<dbReference type="RefSeq" id="WP_151576312.1">
    <property type="nucleotide sequence ID" value="NZ_WBWX01000001.1"/>
</dbReference>